<dbReference type="EMBL" id="UYYB01008081">
    <property type="protein sequence ID" value="VDM68211.1"/>
    <property type="molecule type" value="Genomic_DNA"/>
</dbReference>
<feature type="transmembrane region" description="Helical" evidence="7">
    <location>
        <begin position="149"/>
        <end position="170"/>
    </location>
</feature>
<evidence type="ECO:0000256" key="1">
    <source>
        <dbReference type="ARBA" id="ARBA00004141"/>
    </source>
</evidence>
<dbReference type="InterPro" id="IPR051697">
    <property type="entry name" value="Patched_domain-protein"/>
</dbReference>
<reference evidence="10 11" key="1">
    <citation type="submission" date="2018-11" db="EMBL/GenBank/DDBJ databases">
        <authorList>
            <consortium name="Pathogen Informatics"/>
        </authorList>
    </citation>
    <scope>NUCLEOTIDE SEQUENCE [LARGE SCALE GENOMIC DNA]</scope>
</reference>
<feature type="signal peptide" evidence="8">
    <location>
        <begin position="1"/>
        <end position="16"/>
    </location>
</feature>
<dbReference type="GO" id="GO:0030659">
    <property type="term" value="C:cytoplasmic vesicle membrane"/>
    <property type="evidence" value="ECO:0007669"/>
    <property type="project" value="TreeGrafter"/>
</dbReference>
<feature type="chain" id="PRO_5017998505" description="SSD domain-containing protein" evidence="8">
    <location>
        <begin position="17"/>
        <end position="338"/>
    </location>
</feature>
<dbReference type="PANTHER" id="PTHR10796">
    <property type="entry name" value="PATCHED-RELATED"/>
    <property type="match status" value="1"/>
</dbReference>
<dbReference type="GO" id="GO:0018996">
    <property type="term" value="P:molting cycle, collagen and cuticulin-based cuticle"/>
    <property type="evidence" value="ECO:0007669"/>
    <property type="project" value="TreeGrafter"/>
</dbReference>
<keyword evidence="5 7" id="KW-0472">Membrane</keyword>
<keyword evidence="3 7" id="KW-0812">Transmembrane</keyword>
<evidence type="ECO:0000256" key="8">
    <source>
        <dbReference type="SAM" id="SignalP"/>
    </source>
</evidence>
<evidence type="ECO:0000313" key="11">
    <source>
        <dbReference type="Proteomes" id="UP000270094"/>
    </source>
</evidence>
<feature type="transmembrane region" description="Helical" evidence="7">
    <location>
        <begin position="12"/>
        <end position="32"/>
    </location>
</feature>
<evidence type="ECO:0000259" key="9">
    <source>
        <dbReference type="PROSITE" id="PS50156"/>
    </source>
</evidence>
<protein>
    <recommendedName>
        <fullName evidence="9">SSD domain-containing protein</fullName>
    </recommendedName>
</protein>
<dbReference type="Pfam" id="PF02460">
    <property type="entry name" value="Patched"/>
    <property type="match status" value="1"/>
</dbReference>
<dbReference type="OrthoDB" id="6510177at2759"/>
<dbReference type="InterPro" id="IPR000731">
    <property type="entry name" value="SSD"/>
</dbReference>
<evidence type="ECO:0000256" key="4">
    <source>
        <dbReference type="ARBA" id="ARBA00022989"/>
    </source>
</evidence>
<dbReference type="Proteomes" id="UP000270094">
    <property type="component" value="Unassembled WGS sequence"/>
</dbReference>
<sequence length="338" mass="38629">MLILRLHIWGVWLVLSDTGPAIMISALTNISADAVGAFTSSPEITLLCYGNAASIFVDFIYQVSAFLDSEVLIIRIIIQITLYSAVMVLAGHFEVENERELSLTQRVECGADGTCDSLDKESVSSLLQRLCDKFSSFLDDYVALVTNKVFDLTVVIVWIVFVLISIKGITQIPINLTPKKLFSSDSTLREMDDLRVSYVVPHFTLATIFVNRPGNLSDKSRLARLNSFVAEMESLPGAWGKRSSNYFMRDFVEYEKGNSEQFEEGEEIEKDVLRMKDLPAFLEWPEYEYWRGFVRFRENSTELERFFLTTAYHGDHLKMWINRDKLLKSSRAVVDKYV</sequence>
<dbReference type="InterPro" id="IPR003392">
    <property type="entry name" value="PTHD_SSD"/>
</dbReference>
<evidence type="ECO:0000256" key="5">
    <source>
        <dbReference type="ARBA" id="ARBA00023136"/>
    </source>
</evidence>
<keyword evidence="8" id="KW-0732">Signal</keyword>
<keyword evidence="4 7" id="KW-1133">Transmembrane helix</keyword>
<dbReference type="GO" id="GO:0006897">
    <property type="term" value="P:endocytosis"/>
    <property type="evidence" value="ECO:0007669"/>
    <property type="project" value="TreeGrafter"/>
</dbReference>
<keyword evidence="6" id="KW-0325">Glycoprotein</keyword>
<accession>A0A3P7I460</accession>
<evidence type="ECO:0000256" key="7">
    <source>
        <dbReference type="SAM" id="Phobius"/>
    </source>
</evidence>
<feature type="transmembrane region" description="Helical" evidence="7">
    <location>
        <begin position="73"/>
        <end position="93"/>
    </location>
</feature>
<dbReference type="GO" id="GO:0005886">
    <property type="term" value="C:plasma membrane"/>
    <property type="evidence" value="ECO:0007669"/>
    <property type="project" value="TreeGrafter"/>
</dbReference>
<comment type="similarity">
    <text evidence="2">Belongs to the patched family.</text>
</comment>
<dbReference type="PROSITE" id="PS50156">
    <property type="entry name" value="SSD"/>
    <property type="match status" value="1"/>
</dbReference>
<feature type="transmembrane region" description="Helical" evidence="7">
    <location>
        <begin position="44"/>
        <end position="61"/>
    </location>
</feature>
<evidence type="ECO:0000256" key="6">
    <source>
        <dbReference type="ARBA" id="ARBA00023180"/>
    </source>
</evidence>
<evidence type="ECO:0000256" key="2">
    <source>
        <dbReference type="ARBA" id="ARBA00005585"/>
    </source>
</evidence>
<evidence type="ECO:0000313" key="10">
    <source>
        <dbReference type="EMBL" id="VDM68211.1"/>
    </source>
</evidence>
<dbReference type="AlphaFoldDB" id="A0A3P7I460"/>
<organism evidence="10 11">
    <name type="scientific">Strongylus vulgaris</name>
    <name type="common">Blood worm</name>
    <dbReference type="NCBI Taxonomy" id="40348"/>
    <lineage>
        <taxon>Eukaryota</taxon>
        <taxon>Metazoa</taxon>
        <taxon>Ecdysozoa</taxon>
        <taxon>Nematoda</taxon>
        <taxon>Chromadorea</taxon>
        <taxon>Rhabditida</taxon>
        <taxon>Rhabditina</taxon>
        <taxon>Rhabditomorpha</taxon>
        <taxon>Strongyloidea</taxon>
        <taxon>Strongylidae</taxon>
        <taxon>Strongylus</taxon>
    </lineage>
</organism>
<name>A0A3P7I460_STRVU</name>
<evidence type="ECO:0000256" key="3">
    <source>
        <dbReference type="ARBA" id="ARBA00022692"/>
    </source>
</evidence>
<keyword evidence="11" id="KW-1185">Reference proteome</keyword>
<dbReference type="PANTHER" id="PTHR10796:SF88">
    <property type="entry name" value="SSD DOMAIN-CONTAINING PROTEIN"/>
    <property type="match status" value="1"/>
</dbReference>
<proteinExistence type="inferred from homology"/>
<comment type="subcellular location">
    <subcellularLocation>
        <location evidence="1">Membrane</location>
        <topology evidence="1">Multi-pass membrane protein</topology>
    </subcellularLocation>
</comment>
<gene>
    <name evidence="10" type="ORF">SVUK_LOCUS3209</name>
</gene>
<feature type="domain" description="SSD" evidence="9">
    <location>
        <begin position="14"/>
        <end position="72"/>
    </location>
</feature>